<keyword evidence="4" id="KW-0732">Signal</keyword>
<dbReference type="OrthoDB" id="1524550at2"/>
<name>A0A2M9BSH5_9BACT</name>
<dbReference type="Proteomes" id="UP000228535">
    <property type="component" value="Unassembled WGS sequence"/>
</dbReference>
<feature type="signal peptide" evidence="4">
    <location>
        <begin position="1"/>
        <end position="20"/>
    </location>
</feature>
<dbReference type="RefSeq" id="WP_100336478.1">
    <property type="nucleotide sequence ID" value="NZ_PGFA01000001.1"/>
</dbReference>
<keyword evidence="1" id="KW-0677">Repeat</keyword>
<dbReference type="PANTHER" id="PTHR24171">
    <property type="entry name" value="ANKYRIN REPEAT DOMAIN-CONTAINING PROTEIN 39-RELATED"/>
    <property type="match status" value="1"/>
</dbReference>
<dbReference type="SUPFAM" id="SSF48403">
    <property type="entry name" value="Ankyrin repeat"/>
    <property type="match status" value="1"/>
</dbReference>
<gene>
    <name evidence="5" type="ORF">CLV45_2286</name>
</gene>
<dbReference type="InterPro" id="IPR036770">
    <property type="entry name" value="Ankyrin_rpt-contain_sf"/>
</dbReference>
<feature type="repeat" description="ANK" evidence="3">
    <location>
        <begin position="92"/>
        <end position="124"/>
    </location>
</feature>
<keyword evidence="2 3" id="KW-0040">ANK repeat</keyword>
<dbReference type="SMART" id="SM00248">
    <property type="entry name" value="ANK"/>
    <property type="match status" value="3"/>
</dbReference>
<feature type="chain" id="PRO_5014773611" evidence="4">
    <location>
        <begin position="21"/>
        <end position="151"/>
    </location>
</feature>
<comment type="caution">
    <text evidence="5">The sequence shown here is derived from an EMBL/GenBank/DDBJ whole genome shotgun (WGS) entry which is preliminary data.</text>
</comment>
<sequence>MLRSLLTFLFILSICVTCLAQTKAKELFAAIHDNNAQKVEKLLDAGADASAVMQIGPGAQFSALTMAINTSTFPIVKLLVEHKAQLEWKDWFKSTALMYAAGKGNREMVELLLAHGANVRADDGQGNTVLVAAQQSKNPEVIALIEAKLKQ</sequence>
<dbReference type="PROSITE" id="PS50297">
    <property type="entry name" value="ANK_REP_REGION"/>
    <property type="match status" value="1"/>
</dbReference>
<protein>
    <submittedName>
        <fullName evidence="5">Ankyrin repeat protein</fullName>
    </submittedName>
</protein>
<evidence type="ECO:0000256" key="3">
    <source>
        <dbReference type="PROSITE-ProRule" id="PRU00023"/>
    </source>
</evidence>
<keyword evidence="6" id="KW-1185">Reference proteome</keyword>
<dbReference type="Gene3D" id="1.25.40.20">
    <property type="entry name" value="Ankyrin repeat-containing domain"/>
    <property type="match status" value="1"/>
</dbReference>
<evidence type="ECO:0000313" key="6">
    <source>
        <dbReference type="Proteomes" id="UP000228535"/>
    </source>
</evidence>
<dbReference type="PROSITE" id="PS50088">
    <property type="entry name" value="ANK_REPEAT"/>
    <property type="match status" value="1"/>
</dbReference>
<dbReference type="Pfam" id="PF12796">
    <property type="entry name" value="Ank_2"/>
    <property type="match status" value="1"/>
</dbReference>
<evidence type="ECO:0000256" key="4">
    <source>
        <dbReference type="SAM" id="SignalP"/>
    </source>
</evidence>
<dbReference type="AlphaFoldDB" id="A0A2M9BSH5"/>
<evidence type="ECO:0000256" key="2">
    <source>
        <dbReference type="ARBA" id="ARBA00023043"/>
    </source>
</evidence>
<evidence type="ECO:0000313" key="5">
    <source>
        <dbReference type="EMBL" id="PJJ60852.1"/>
    </source>
</evidence>
<dbReference type="PANTHER" id="PTHR24171:SF9">
    <property type="entry name" value="ANKYRIN REPEAT DOMAIN-CONTAINING PROTEIN 39"/>
    <property type="match status" value="1"/>
</dbReference>
<dbReference type="InterPro" id="IPR002110">
    <property type="entry name" value="Ankyrin_rpt"/>
</dbReference>
<proteinExistence type="predicted"/>
<dbReference type="EMBL" id="PGFA01000001">
    <property type="protein sequence ID" value="PJJ60852.1"/>
    <property type="molecule type" value="Genomic_DNA"/>
</dbReference>
<reference evidence="5 6" key="1">
    <citation type="submission" date="2017-11" db="EMBL/GenBank/DDBJ databases">
        <title>Genomic Encyclopedia of Archaeal and Bacterial Type Strains, Phase II (KMG-II): From Individual Species to Whole Genera.</title>
        <authorList>
            <person name="Goeker M."/>
        </authorList>
    </citation>
    <scope>NUCLEOTIDE SEQUENCE [LARGE SCALE GENOMIC DNA]</scope>
    <source>
        <strain evidence="5 6">DSM 11115</strain>
    </source>
</reference>
<organism evidence="5 6">
    <name type="scientific">Hymenobacter chitinivorans DSM 11115</name>
    <dbReference type="NCBI Taxonomy" id="1121954"/>
    <lineage>
        <taxon>Bacteria</taxon>
        <taxon>Pseudomonadati</taxon>
        <taxon>Bacteroidota</taxon>
        <taxon>Cytophagia</taxon>
        <taxon>Cytophagales</taxon>
        <taxon>Hymenobacteraceae</taxon>
        <taxon>Hymenobacter</taxon>
    </lineage>
</organism>
<accession>A0A2M9BSH5</accession>
<evidence type="ECO:0000256" key="1">
    <source>
        <dbReference type="ARBA" id="ARBA00022737"/>
    </source>
</evidence>